<keyword evidence="4" id="KW-0472">Membrane</keyword>
<dbReference type="GO" id="GO:0009306">
    <property type="term" value="P:protein secretion"/>
    <property type="evidence" value="ECO:0007669"/>
    <property type="project" value="InterPro"/>
</dbReference>
<protein>
    <recommendedName>
        <fullName evidence="5">Translocation and assembly module TamB C-terminal domain-containing protein</fullName>
    </recommendedName>
</protein>
<name>A0AA39CCH0_9EURO</name>
<comment type="caution">
    <text evidence="6">The sequence shown here is derived from an EMBL/GenBank/DDBJ whole genome shotgun (WGS) entry which is preliminary data.</text>
</comment>
<feature type="domain" description="Translocation and assembly module TamB C-terminal" evidence="5">
    <location>
        <begin position="2"/>
        <end position="74"/>
    </location>
</feature>
<evidence type="ECO:0000256" key="2">
    <source>
        <dbReference type="ARBA" id="ARBA00022692"/>
    </source>
</evidence>
<keyword evidence="7" id="KW-1185">Reference proteome</keyword>
<evidence type="ECO:0000256" key="1">
    <source>
        <dbReference type="ARBA" id="ARBA00004167"/>
    </source>
</evidence>
<evidence type="ECO:0000313" key="7">
    <source>
        <dbReference type="Proteomes" id="UP001172681"/>
    </source>
</evidence>
<dbReference type="Proteomes" id="UP001172681">
    <property type="component" value="Unassembled WGS sequence"/>
</dbReference>
<keyword evidence="2" id="KW-0812">Transmembrane</keyword>
<evidence type="ECO:0000256" key="3">
    <source>
        <dbReference type="ARBA" id="ARBA00022989"/>
    </source>
</evidence>
<evidence type="ECO:0000259" key="5">
    <source>
        <dbReference type="Pfam" id="PF04357"/>
    </source>
</evidence>
<dbReference type="EMBL" id="JAPDRN010000524">
    <property type="protein sequence ID" value="KAJ9603232.1"/>
    <property type="molecule type" value="Genomic_DNA"/>
</dbReference>
<dbReference type="InterPro" id="IPR007452">
    <property type="entry name" value="TamB_C"/>
</dbReference>
<sequence length="74" mass="7698">STGLDNLGIVTDAQGNAAVQAGSYITDKVYLGVTTGARGDTNAAINLDITKNLKLRGETGTDGSKAGVFYEREY</sequence>
<evidence type="ECO:0000256" key="4">
    <source>
        <dbReference type="ARBA" id="ARBA00023136"/>
    </source>
</evidence>
<comment type="subcellular location">
    <subcellularLocation>
        <location evidence="1">Membrane</location>
        <topology evidence="1">Single-pass membrane protein</topology>
    </subcellularLocation>
</comment>
<dbReference type="AlphaFoldDB" id="A0AA39CCH0"/>
<dbReference type="GO" id="GO:0005886">
    <property type="term" value="C:plasma membrane"/>
    <property type="evidence" value="ECO:0007669"/>
    <property type="project" value="InterPro"/>
</dbReference>
<proteinExistence type="predicted"/>
<keyword evidence="3" id="KW-1133">Transmembrane helix</keyword>
<dbReference type="Pfam" id="PF04357">
    <property type="entry name" value="TamB"/>
    <property type="match status" value="1"/>
</dbReference>
<feature type="non-terminal residue" evidence="6">
    <location>
        <position position="1"/>
    </location>
</feature>
<organism evidence="6 7">
    <name type="scientific">Knufia peltigerae</name>
    <dbReference type="NCBI Taxonomy" id="1002370"/>
    <lineage>
        <taxon>Eukaryota</taxon>
        <taxon>Fungi</taxon>
        <taxon>Dikarya</taxon>
        <taxon>Ascomycota</taxon>
        <taxon>Pezizomycotina</taxon>
        <taxon>Eurotiomycetes</taxon>
        <taxon>Chaetothyriomycetidae</taxon>
        <taxon>Chaetothyriales</taxon>
        <taxon>Trichomeriaceae</taxon>
        <taxon>Knufia</taxon>
    </lineage>
</organism>
<accession>A0AA39CCH0</accession>
<evidence type="ECO:0000313" key="6">
    <source>
        <dbReference type="EMBL" id="KAJ9603232.1"/>
    </source>
</evidence>
<gene>
    <name evidence="6" type="ORF">H2204_015754</name>
</gene>
<reference evidence="6" key="1">
    <citation type="submission" date="2022-10" db="EMBL/GenBank/DDBJ databases">
        <title>Culturing micro-colonial fungi from biological soil crusts in the Mojave desert and describing Neophaeococcomyces mojavensis, and introducing the new genera and species Taxawa tesnikishii.</title>
        <authorList>
            <person name="Kurbessoian T."/>
            <person name="Stajich J.E."/>
        </authorList>
    </citation>
    <scope>NUCLEOTIDE SEQUENCE</scope>
    <source>
        <strain evidence="6">TK_35</strain>
    </source>
</reference>